<gene>
    <name evidence="1" type="ORF">METZ01_LOCUS464772</name>
</gene>
<evidence type="ECO:0000313" key="1">
    <source>
        <dbReference type="EMBL" id="SVE11918.1"/>
    </source>
</evidence>
<dbReference type="EMBL" id="UINC01195376">
    <property type="protein sequence ID" value="SVE11918.1"/>
    <property type="molecule type" value="Genomic_DNA"/>
</dbReference>
<name>A0A383AXP7_9ZZZZ</name>
<organism evidence="1">
    <name type="scientific">marine metagenome</name>
    <dbReference type="NCBI Taxonomy" id="408172"/>
    <lineage>
        <taxon>unclassified sequences</taxon>
        <taxon>metagenomes</taxon>
        <taxon>ecological metagenomes</taxon>
    </lineage>
</organism>
<protein>
    <submittedName>
        <fullName evidence="1">Uncharacterized protein</fullName>
    </submittedName>
</protein>
<accession>A0A383AXP7</accession>
<reference evidence="1" key="1">
    <citation type="submission" date="2018-05" db="EMBL/GenBank/DDBJ databases">
        <authorList>
            <person name="Lanie J.A."/>
            <person name="Ng W.-L."/>
            <person name="Kazmierczak K.M."/>
            <person name="Andrzejewski T.M."/>
            <person name="Davidsen T.M."/>
            <person name="Wayne K.J."/>
            <person name="Tettelin H."/>
            <person name="Glass J.I."/>
            <person name="Rusch D."/>
            <person name="Podicherti R."/>
            <person name="Tsui H.-C.T."/>
            <person name="Winkler M.E."/>
        </authorList>
    </citation>
    <scope>NUCLEOTIDE SEQUENCE</scope>
</reference>
<dbReference type="AlphaFoldDB" id="A0A383AXP7"/>
<sequence>MKKSTDRNIKKAIQLQHTKEKLHEMKHRYNPHKKSLVKALKNLMKREERKNN</sequence>
<proteinExistence type="predicted"/>